<dbReference type="EMBL" id="MJGC01000037">
    <property type="protein sequence ID" value="OEJ76492.1"/>
    <property type="molecule type" value="Genomic_DNA"/>
</dbReference>
<accession>A0A1E5QP93</accession>
<proteinExistence type="predicted"/>
<reference evidence="1" key="1">
    <citation type="submission" date="2016-09" db="EMBL/GenBank/DDBJ databases">
        <title>Draft genome of thermotolerant cyanobacterium Desertifilum sp. strain IPPAS B-1220.</title>
        <authorList>
            <person name="Sinetova M.A."/>
            <person name="Bolakhan K."/>
            <person name="Zayadan B.K."/>
            <person name="Mironov K.S."/>
            <person name="Ustinova V."/>
            <person name="Kupriyanova E.V."/>
            <person name="Sidorov R.A."/>
            <person name="Skrypnik A.N."/>
            <person name="Gogoleva N.E."/>
            <person name="Gogolev Y.V."/>
            <person name="Los D.A."/>
        </authorList>
    </citation>
    <scope>NUCLEOTIDE SEQUENCE [LARGE SCALE GENOMIC DNA]</scope>
    <source>
        <strain evidence="1">IPPAS B-1220</strain>
    </source>
</reference>
<dbReference type="RefSeq" id="WP_069965845.1">
    <property type="nucleotide sequence ID" value="NZ_CM124774.1"/>
</dbReference>
<dbReference type="AlphaFoldDB" id="A0A1E5QP93"/>
<organism evidence="1">
    <name type="scientific">Desertifilum tharense IPPAS B-1220</name>
    <dbReference type="NCBI Taxonomy" id="1781255"/>
    <lineage>
        <taxon>Bacteria</taxon>
        <taxon>Bacillati</taxon>
        <taxon>Cyanobacteriota</taxon>
        <taxon>Cyanophyceae</taxon>
        <taxon>Desertifilales</taxon>
        <taxon>Desertifilaceae</taxon>
        <taxon>Desertifilum</taxon>
    </lineage>
</organism>
<dbReference type="STRING" id="1781255.BH720_03865"/>
<dbReference type="OrthoDB" id="9913624at2"/>
<dbReference type="PROSITE" id="PS51257">
    <property type="entry name" value="PROKAR_LIPOPROTEIN"/>
    <property type="match status" value="1"/>
</dbReference>
<evidence type="ECO:0000313" key="1">
    <source>
        <dbReference type="EMBL" id="OEJ76492.1"/>
    </source>
</evidence>
<comment type="caution">
    <text evidence="1">The sequence shown here is derived from an EMBL/GenBank/DDBJ whole genome shotgun (WGS) entry which is preliminary data.</text>
</comment>
<protein>
    <submittedName>
        <fullName evidence="1">Uncharacterized protein</fullName>
    </submittedName>
</protein>
<sequence length="299" mass="34042">MKWEIFQARFNIFRIQPSTFLLLSGILIFLIGSCTSAQIHLSDSETPWHIIQGKHNAHLWSEEGMLKLSDPRIYVATGASPSTTASDRSRIFLTETLQYGSYAPDFVWKPENLSTRPQVWQVQLTSFQATPIAFESFQSFNPEPQQEVSKPLPPDRFPQLKLAGTDTIRTSFSVEPIVPEVRGYTNQGQQYAIALSISDYRPSTRQEYFSGWEGYPFHIGKSGWQTVTYYSGLFHLEVFDVANPTQPVIYLQKQVKNWTQYPKIANFGEVILLPNGKSCLIVNRDPYLSQDLTSGLIVF</sequence>
<name>A0A1E5QP93_9CYAN</name>
<gene>
    <name evidence="1" type="ORF">BH720_03865</name>
</gene>